<organism evidence="3 4">
    <name type="scientific">Mycobacterium talmoniae</name>
    <dbReference type="NCBI Taxonomy" id="1858794"/>
    <lineage>
        <taxon>Bacteria</taxon>
        <taxon>Bacillati</taxon>
        <taxon>Actinomycetota</taxon>
        <taxon>Actinomycetes</taxon>
        <taxon>Mycobacteriales</taxon>
        <taxon>Mycobacteriaceae</taxon>
        <taxon>Mycobacterium</taxon>
    </lineage>
</organism>
<feature type="region of interest" description="Disordered" evidence="1">
    <location>
        <begin position="81"/>
        <end position="101"/>
    </location>
</feature>
<proteinExistence type="predicted"/>
<name>A0A2S8BMJ6_9MYCO</name>
<sequence>MLKDWWLEYWWILAVLAYFIVFWLVATRTSATTTRNFSLATICAFILLIPTMHPPGNYIDAALIVLALVLHERGRRMRETNSTRLLPRFGRSRTPSHRREP</sequence>
<reference evidence="3 4" key="1">
    <citation type="journal article" date="2017" name="Int. J. Syst. Evol. Microbiol.">
        <title>Mycobacterium talmoniae sp. nov., a slowly growing mycobacterium isolated from human respiratory samples.</title>
        <authorList>
            <person name="Davidson R.M."/>
            <person name="DeGroote M.A."/>
            <person name="Marola J.L."/>
            <person name="Buss S."/>
            <person name="Jones V."/>
            <person name="McNeil M.R."/>
            <person name="Freifeld A.G."/>
            <person name="Elaine Epperson L."/>
            <person name="Hasan N.A."/>
            <person name="Jackson M."/>
            <person name="Iwen P.C."/>
            <person name="Salfinger M."/>
            <person name="Strong M."/>
        </authorList>
    </citation>
    <scope>NUCLEOTIDE SEQUENCE [LARGE SCALE GENOMIC DNA]</scope>
    <source>
        <strain evidence="3 4">ATCC BAA-2683</strain>
    </source>
</reference>
<gene>
    <name evidence="3" type="ORF">C1Y40_01873</name>
</gene>
<evidence type="ECO:0008006" key="5">
    <source>
        <dbReference type="Google" id="ProtNLM"/>
    </source>
</evidence>
<evidence type="ECO:0000313" key="3">
    <source>
        <dbReference type="EMBL" id="PQM47914.1"/>
    </source>
</evidence>
<evidence type="ECO:0000313" key="4">
    <source>
        <dbReference type="Proteomes" id="UP000238296"/>
    </source>
</evidence>
<keyword evidence="2" id="KW-0812">Transmembrane</keyword>
<dbReference type="EMBL" id="PPEA01000255">
    <property type="protein sequence ID" value="PQM47914.1"/>
    <property type="molecule type" value="Genomic_DNA"/>
</dbReference>
<comment type="caution">
    <text evidence="3">The sequence shown here is derived from an EMBL/GenBank/DDBJ whole genome shotgun (WGS) entry which is preliminary data.</text>
</comment>
<feature type="transmembrane region" description="Helical" evidence="2">
    <location>
        <begin position="37"/>
        <end position="52"/>
    </location>
</feature>
<feature type="compositionally biased region" description="Basic residues" evidence="1">
    <location>
        <begin position="90"/>
        <end position="101"/>
    </location>
</feature>
<evidence type="ECO:0000256" key="1">
    <source>
        <dbReference type="SAM" id="MobiDB-lite"/>
    </source>
</evidence>
<evidence type="ECO:0000256" key="2">
    <source>
        <dbReference type="SAM" id="Phobius"/>
    </source>
</evidence>
<keyword evidence="2" id="KW-0472">Membrane</keyword>
<feature type="transmembrane region" description="Helical" evidence="2">
    <location>
        <begin position="6"/>
        <end position="25"/>
    </location>
</feature>
<accession>A0A2S8BMJ6</accession>
<protein>
    <recommendedName>
        <fullName evidence="5">Transmembrane protein</fullName>
    </recommendedName>
</protein>
<dbReference type="AlphaFoldDB" id="A0A2S8BMJ6"/>
<dbReference type="Proteomes" id="UP000238296">
    <property type="component" value="Unassembled WGS sequence"/>
</dbReference>
<keyword evidence="2" id="KW-1133">Transmembrane helix</keyword>